<feature type="compositionally biased region" description="Basic residues" evidence="3">
    <location>
        <begin position="206"/>
        <end position="215"/>
    </location>
</feature>
<dbReference type="GO" id="GO:0005634">
    <property type="term" value="C:nucleus"/>
    <property type="evidence" value="ECO:0007669"/>
    <property type="project" value="TreeGrafter"/>
</dbReference>
<dbReference type="InterPro" id="IPR051229">
    <property type="entry name" value="ALYREF_mRNA_export"/>
</dbReference>
<dbReference type="AlphaFoldDB" id="A0A9Q8PEU2"/>
<keyword evidence="1 2" id="KW-0694">RNA-binding</keyword>
<dbReference type="GO" id="GO:0003729">
    <property type="term" value="F:mRNA binding"/>
    <property type="evidence" value="ECO:0007669"/>
    <property type="project" value="TreeGrafter"/>
</dbReference>
<dbReference type="SUPFAM" id="SSF54928">
    <property type="entry name" value="RNA-binding domain, RBD"/>
    <property type="match status" value="1"/>
</dbReference>
<evidence type="ECO:0000313" key="5">
    <source>
        <dbReference type="EMBL" id="UJO21150.1"/>
    </source>
</evidence>
<dbReference type="InterPro" id="IPR012677">
    <property type="entry name" value="Nucleotide-bd_a/b_plait_sf"/>
</dbReference>
<feature type="region of interest" description="Disordered" evidence="3">
    <location>
        <begin position="163"/>
        <end position="260"/>
    </location>
</feature>
<dbReference type="Gene3D" id="3.30.70.330">
    <property type="match status" value="1"/>
</dbReference>
<feature type="domain" description="RRM" evidence="4">
    <location>
        <begin position="80"/>
        <end position="157"/>
    </location>
</feature>
<reference evidence="5" key="2">
    <citation type="journal article" date="2022" name="Microb. Genom.">
        <title>A chromosome-scale genome assembly of the tomato pathogen Cladosporium fulvum reveals a compartmentalized genome architecture and the presence of a dispensable chromosome.</title>
        <authorList>
            <person name="Zaccaron A.Z."/>
            <person name="Chen L.H."/>
            <person name="Samaras A."/>
            <person name="Stergiopoulos I."/>
        </authorList>
    </citation>
    <scope>NUCLEOTIDE SEQUENCE</scope>
    <source>
        <strain evidence="5">Race5_Kim</strain>
    </source>
</reference>
<dbReference type="Pfam" id="PF00076">
    <property type="entry name" value="RRM_1"/>
    <property type="match status" value="1"/>
</dbReference>
<sequence>MSGKLDQSLDEIMKDSGATRSPRRGKGGRLPNRKAAQKSRAATTAVIAPAGGVQKPTKRAKPARDARVPAIPVAPSSGESKISVSNLPGDVEEPMIKDYFASTAGPVKRVIRNYNQHGKFNGSCVIIFSKPDAAAKAAKSDGTKVDGKPLRIEILVSGKQVVPPKSLADRVSAPKNAARETQKKNQKKEGPKPAANGEKKKEGAKKSGRAGRPKKKTAEELDAEMQDYFGGGEAPAATTNGAAQPAAVTTNGGDAMDEVL</sequence>
<dbReference type="PROSITE" id="PS50102">
    <property type="entry name" value="RRM"/>
    <property type="match status" value="1"/>
</dbReference>
<organism evidence="5 6">
    <name type="scientific">Passalora fulva</name>
    <name type="common">Tomato leaf mold</name>
    <name type="synonym">Cladosporium fulvum</name>
    <dbReference type="NCBI Taxonomy" id="5499"/>
    <lineage>
        <taxon>Eukaryota</taxon>
        <taxon>Fungi</taxon>
        <taxon>Dikarya</taxon>
        <taxon>Ascomycota</taxon>
        <taxon>Pezizomycotina</taxon>
        <taxon>Dothideomycetes</taxon>
        <taxon>Dothideomycetidae</taxon>
        <taxon>Mycosphaerellales</taxon>
        <taxon>Mycosphaerellaceae</taxon>
        <taxon>Fulvia</taxon>
    </lineage>
</organism>
<feature type="compositionally biased region" description="Basic residues" evidence="3">
    <location>
        <begin position="21"/>
        <end position="37"/>
    </location>
</feature>
<dbReference type="InterPro" id="IPR025715">
    <property type="entry name" value="FoP_C"/>
</dbReference>
<dbReference type="PANTHER" id="PTHR19965">
    <property type="entry name" value="RNA AND EXPORT FACTOR BINDING PROTEIN"/>
    <property type="match status" value="1"/>
</dbReference>
<evidence type="ECO:0000259" key="4">
    <source>
        <dbReference type="PROSITE" id="PS50102"/>
    </source>
</evidence>
<reference evidence="5" key="1">
    <citation type="submission" date="2021-12" db="EMBL/GenBank/DDBJ databases">
        <authorList>
            <person name="Zaccaron A."/>
            <person name="Stergiopoulos I."/>
        </authorList>
    </citation>
    <scope>NUCLEOTIDE SEQUENCE</scope>
    <source>
        <strain evidence="5">Race5_Kim</strain>
    </source>
</reference>
<evidence type="ECO:0000313" key="6">
    <source>
        <dbReference type="Proteomes" id="UP000756132"/>
    </source>
</evidence>
<dbReference type="GeneID" id="71991300"/>
<evidence type="ECO:0000256" key="1">
    <source>
        <dbReference type="ARBA" id="ARBA00022884"/>
    </source>
</evidence>
<evidence type="ECO:0000256" key="3">
    <source>
        <dbReference type="SAM" id="MobiDB-lite"/>
    </source>
</evidence>
<protein>
    <submittedName>
        <fullName evidence="5">mRNA export protein mlo3</fullName>
    </submittedName>
</protein>
<accession>A0A9Q8PEU2</accession>
<dbReference type="KEGG" id="ffu:CLAFUR5_11422"/>
<dbReference type="PANTHER" id="PTHR19965:SF35">
    <property type="entry name" value="RNA ANNEALING PROTEIN YRA1"/>
    <property type="match status" value="1"/>
</dbReference>
<keyword evidence="6" id="KW-1185">Reference proteome</keyword>
<dbReference type="Pfam" id="PF13865">
    <property type="entry name" value="FoP_duplication"/>
    <property type="match status" value="1"/>
</dbReference>
<dbReference type="Proteomes" id="UP000756132">
    <property type="component" value="Chromosome 8"/>
</dbReference>
<dbReference type="InterPro" id="IPR035979">
    <property type="entry name" value="RBD_domain_sf"/>
</dbReference>
<dbReference type="SMART" id="SM00360">
    <property type="entry name" value="RRM"/>
    <property type="match status" value="1"/>
</dbReference>
<feature type="region of interest" description="Disordered" evidence="3">
    <location>
        <begin position="1"/>
        <end position="67"/>
    </location>
</feature>
<dbReference type="OMA" id="NEFGPIK"/>
<dbReference type="InterPro" id="IPR000504">
    <property type="entry name" value="RRM_dom"/>
</dbReference>
<name>A0A9Q8PEU2_PASFU</name>
<proteinExistence type="predicted"/>
<feature type="compositionally biased region" description="Low complexity" evidence="3">
    <location>
        <begin position="234"/>
        <end position="247"/>
    </location>
</feature>
<evidence type="ECO:0000256" key="2">
    <source>
        <dbReference type="PROSITE-ProRule" id="PRU00176"/>
    </source>
</evidence>
<dbReference type="RefSeq" id="XP_047765516.1">
    <property type="nucleotide sequence ID" value="XM_047910570.1"/>
</dbReference>
<feature type="compositionally biased region" description="Basic and acidic residues" evidence="3">
    <location>
        <begin position="177"/>
        <end position="205"/>
    </location>
</feature>
<dbReference type="EMBL" id="CP090170">
    <property type="protein sequence ID" value="UJO21150.1"/>
    <property type="molecule type" value="Genomic_DNA"/>
</dbReference>
<gene>
    <name evidence="5" type="ORF">CLAFUR5_11422</name>
</gene>
<dbReference type="OrthoDB" id="346839at2759"/>